<keyword evidence="8" id="KW-1133">Transmembrane helix</keyword>
<evidence type="ECO:0000313" key="12">
    <source>
        <dbReference type="Proteomes" id="UP001168528"/>
    </source>
</evidence>
<evidence type="ECO:0000256" key="2">
    <source>
        <dbReference type="ARBA" id="ARBA00007330"/>
    </source>
</evidence>
<comment type="catalytic activity">
    <reaction evidence="7">
        <text>a quinone + sn-glycerol 3-phosphate = dihydroxyacetone phosphate + a quinol</text>
        <dbReference type="Rhea" id="RHEA:18977"/>
        <dbReference type="ChEBI" id="CHEBI:24646"/>
        <dbReference type="ChEBI" id="CHEBI:57597"/>
        <dbReference type="ChEBI" id="CHEBI:57642"/>
        <dbReference type="ChEBI" id="CHEBI:132124"/>
        <dbReference type="EC" id="1.1.5.3"/>
    </reaction>
</comment>
<keyword evidence="4" id="KW-0319">Glycerol metabolism</keyword>
<dbReference type="PROSITE" id="PS00977">
    <property type="entry name" value="FAD_G3PDH_1"/>
    <property type="match status" value="1"/>
</dbReference>
<comment type="caution">
    <text evidence="11">The sequence shown here is derived from an EMBL/GenBank/DDBJ whole genome shotgun (WGS) entry which is preliminary data.</text>
</comment>
<dbReference type="Pfam" id="PF16901">
    <property type="entry name" value="DAO_C"/>
    <property type="match status" value="1"/>
</dbReference>
<feature type="domain" description="Alpha-glycerophosphate oxidase C-terminal" evidence="10">
    <location>
        <begin position="406"/>
        <end position="533"/>
    </location>
</feature>
<dbReference type="InterPro" id="IPR031656">
    <property type="entry name" value="DAO_C"/>
</dbReference>
<dbReference type="PROSITE" id="PS00978">
    <property type="entry name" value="FAD_G3PDH_2"/>
    <property type="match status" value="1"/>
</dbReference>
<dbReference type="Gene3D" id="3.30.9.10">
    <property type="entry name" value="D-Amino Acid Oxidase, subunit A, domain 2"/>
    <property type="match status" value="1"/>
</dbReference>
<sequence length="555" mass="61628">MPHSFSSRKRNQYIQQMQASVLDVLVIGGGITGAGIALDAQSRGLQTGLLEMQDFAAGTSSRSTKLVHGGLRYLKQFEFGLVAEVGRERAIVYENGPHVTRAEPMLLPLVKNGSLGKLGASIGLSVYDLLAGVKSSERRKMLSAQETLQREPLLRPDILQAGAYYFEYRTDDARLTIEILKEAVQQGAVALNYVKVIGFIYNAQKRITGVQAEDRLTGKTYEINAKKVVNATGPWVDTLDSKDDPSKGDKLHITKGVHIVLDHAKLPIRQAIYFDAPDKRMVFAIPREGKTYVGTTDTTYKGEMEHPLMTEEDKTYLINAIRYMFPDTKVQASDIESNWVGLRPLIRQPGKGPTEISRKDEIFQYASGLITIAGGKLTGYRKMAERVVNILSEQFSKDEGKTVPACQTAKIPVSGGNVGGAAKFREFVNQKTQQGISLGLSEKYARKWSEMYGANVEQLFSRLKDSTGETNTFGLPPELVVQLQYSLEEELTATPTDFFIRRTGALYFNIDWVRQWQEGVVAYMANYFGWDIKTTEIHSQTLQSRLAEAGGLVVA</sequence>
<feature type="transmembrane region" description="Helical" evidence="8">
    <location>
        <begin position="21"/>
        <end position="38"/>
    </location>
</feature>
<dbReference type="PANTHER" id="PTHR11985">
    <property type="entry name" value="GLYCEROL-3-PHOSPHATE DEHYDROGENASE"/>
    <property type="match status" value="1"/>
</dbReference>
<dbReference type="Proteomes" id="UP001168528">
    <property type="component" value="Unassembled WGS sequence"/>
</dbReference>
<dbReference type="InterPro" id="IPR038299">
    <property type="entry name" value="DAO_C_sf"/>
</dbReference>
<keyword evidence="8" id="KW-0812">Transmembrane</keyword>
<comment type="cofactor">
    <cofactor evidence="1 7">
        <name>FAD</name>
        <dbReference type="ChEBI" id="CHEBI:57692"/>
    </cofactor>
</comment>
<evidence type="ECO:0000259" key="10">
    <source>
        <dbReference type="Pfam" id="PF16901"/>
    </source>
</evidence>
<evidence type="ECO:0000256" key="5">
    <source>
        <dbReference type="ARBA" id="ARBA00022827"/>
    </source>
</evidence>
<evidence type="ECO:0000259" key="9">
    <source>
        <dbReference type="Pfam" id="PF01266"/>
    </source>
</evidence>
<evidence type="ECO:0000256" key="3">
    <source>
        <dbReference type="ARBA" id="ARBA00022630"/>
    </source>
</evidence>
<protein>
    <recommendedName>
        <fullName evidence="7">Glycerol-3-phosphate dehydrogenase</fullName>
        <ecNumber evidence="7">1.1.5.3</ecNumber>
    </recommendedName>
</protein>
<dbReference type="Gene3D" id="1.10.8.870">
    <property type="entry name" value="Alpha-glycerophosphate oxidase, cap domain"/>
    <property type="match status" value="1"/>
</dbReference>
<gene>
    <name evidence="11" type="ORF">Q0590_05185</name>
</gene>
<dbReference type="Gene3D" id="3.50.50.60">
    <property type="entry name" value="FAD/NAD(P)-binding domain"/>
    <property type="match status" value="1"/>
</dbReference>
<dbReference type="PANTHER" id="PTHR11985:SF35">
    <property type="entry name" value="ANAEROBIC GLYCEROL-3-PHOSPHATE DEHYDROGENASE SUBUNIT A"/>
    <property type="match status" value="1"/>
</dbReference>
<proteinExistence type="inferred from homology"/>
<organism evidence="11 12">
    <name type="scientific">Rhodocytophaga aerolata</name>
    <dbReference type="NCBI Taxonomy" id="455078"/>
    <lineage>
        <taxon>Bacteria</taxon>
        <taxon>Pseudomonadati</taxon>
        <taxon>Bacteroidota</taxon>
        <taxon>Cytophagia</taxon>
        <taxon>Cytophagales</taxon>
        <taxon>Rhodocytophagaceae</taxon>
        <taxon>Rhodocytophaga</taxon>
    </lineage>
</organism>
<dbReference type="InterPro" id="IPR000447">
    <property type="entry name" value="G3P_DH_FAD-dep"/>
</dbReference>
<dbReference type="PRINTS" id="PR01001">
    <property type="entry name" value="FADG3PDH"/>
</dbReference>
<evidence type="ECO:0000256" key="8">
    <source>
        <dbReference type="SAM" id="Phobius"/>
    </source>
</evidence>
<dbReference type="EMBL" id="JAUKPO010000002">
    <property type="protein sequence ID" value="MDO1445630.1"/>
    <property type="molecule type" value="Genomic_DNA"/>
</dbReference>
<accession>A0ABT8R4R2</accession>
<dbReference type="Pfam" id="PF01266">
    <property type="entry name" value="DAO"/>
    <property type="match status" value="1"/>
</dbReference>
<keyword evidence="6 7" id="KW-0560">Oxidoreductase</keyword>
<feature type="domain" description="FAD dependent oxidoreductase" evidence="9">
    <location>
        <begin position="23"/>
        <end position="351"/>
    </location>
</feature>
<comment type="similarity">
    <text evidence="2 7">Belongs to the FAD-dependent glycerol-3-phosphate dehydrogenase family.</text>
</comment>
<dbReference type="InterPro" id="IPR036188">
    <property type="entry name" value="FAD/NAD-bd_sf"/>
</dbReference>
<dbReference type="RefSeq" id="WP_302036433.1">
    <property type="nucleotide sequence ID" value="NZ_JAUKPO010000002.1"/>
</dbReference>
<evidence type="ECO:0000256" key="7">
    <source>
        <dbReference type="RuleBase" id="RU361217"/>
    </source>
</evidence>
<reference evidence="11" key="1">
    <citation type="submission" date="2023-07" db="EMBL/GenBank/DDBJ databases">
        <title>The genome sequence of Rhodocytophaga aerolata KACC 12507.</title>
        <authorList>
            <person name="Zhang X."/>
        </authorList>
    </citation>
    <scope>NUCLEOTIDE SEQUENCE</scope>
    <source>
        <strain evidence="11">KACC 12507</strain>
    </source>
</reference>
<dbReference type="InterPro" id="IPR006076">
    <property type="entry name" value="FAD-dep_OxRdtase"/>
</dbReference>
<dbReference type="SUPFAM" id="SSF51905">
    <property type="entry name" value="FAD/NAD(P)-binding domain"/>
    <property type="match status" value="1"/>
</dbReference>
<keyword evidence="5" id="KW-0274">FAD</keyword>
<evidence type="ECO:0000313" key="11">
    <source>
        <dbReference type="EMBL" id="MDO1445630.1"/>
    </source>
</evidence>
<name>A0ABT8R4R2_9BACT</name>
<evidence type="ECO:0000256" key="4">
    <source>
        <dbReference type="ARBA" id="ARBA00022798"/>
    </source>
</evidence>
<keyword evidence="3 7" id="KW-0285">Flavoprotein</keyword>
<evidence type="ECO:0000256" key="6">
    <source>
        <dbReference type="ARBA" id="ARBA00023002"/>
    </source>
</evidence>
<evidence type="ECO:0000256" key="1">
    <source>
        <dbReference type="ARBA" id="ARBA00001974"/>
    </source>
</evidence>
<keyword evidence="12" id="KW-1185">Reference proteome</keyword>
<dbReference type="SUPFAM" id="SSF54373">
    <property type="entry name" value="FAD-linked reductases, C-terminal domain"/>
    <property type="match status" value="1"/>
</dbReference>
<keyword evidence="8" id="KW-0472">Membrane</keyword>
<dbReference type="EC" id="1.1.5.3" evidence="7"/>